<accession>A0A4P8KEB3</accession>
<evidence type="ECO:0000313" key="7">
    <source>
        <dbReference type="EMBL" id="TRZ29362.1"/>
    </source>
</evidence>
<keyword evidence="1" id="KW-0456">Lyase</keyword>
<evidence type="ECO:0000313" key="8">
    <source>
        <dbReference type="Proteomes" id="UP000316316"/>
    </source>
</evidence>
<sequence>MFEKYLVNPEGFRNVRENNQITGYEVQLRVPYYRGIPMSCVEVLDLTVDDEKVANEDMLITVKGETFTFEELPTVINHRWEMIETITVFVKKPGGLSEGEHKVHAFVSLRISYLPFNNTGDDEKVLVLEA</sequence>
<evidence type="ECO:0000313" key="6">
    <source>
        <dbReference type="EMBL" id="MDT2513218.1"/>
    </source>
</evidence>
<reference evidence="6 9" key="2">
    <citation type="submission" date="2023-03" db="EMBL/GenBank/DDBJ databases">
        <authorList>
            <person name="Shen W."/>
            <person name="Cai J."/>
        </authorList>
    </citation>
    <scope>NUCLEOTIDE SEQUENCE [LARGE SCALE GENOMIC DNA]</scope>
    <source>
        <strain evidence="6 9">Y2</strain>
    </source>
</reference>
<dbReference type="InterPro" id="IPR045959">
    <property type="entry name" value="CGDB"/>
</dbReference>
<dbReference type="EMBL" id="JARPWY010000005">
    <property type="protein sequence ID" value="MDT2513218.1"/>
    <property type="molecule type" value="Genomic_DNA"/>
</dbReference>
<comment type="similarity">
    <text evidence="3">Belongs to the C-glycoside deglycosidase beta subunit family.</text>
</comment>
<comment type="caution">
    <text evidence="7">The sequence shown here is derived from an EMBL/GenBank/DDBJ whole genome shotgun (WGS) entry which is preliminary data.</text>
</comment>
<keyword evidence="2" id="KW-0119">Carbohydrate metabolism</keyword>
<evidence type="ECO:0000256" key="2">
    <source>
        <dbReference type="ARBA" id="ARBA00023277"/>
    </source>
</evidence>
<dbReference type="EMBL" id="PDXQ01000002">
    <property type="protein sequence ID" value="TRZ29362.1"/>
    <property type="molecule type" value="Genomic_DNA"/>
</dbReference>
<reference evidence="7 8" key="1">
    <citation type="submission" date="2017-10" db="EMBL/GenBank/DDBJ databases">
        <title>FDA dAtabase for Regulatory Grade micrObial Sequences (FDA-ARGOS): Supporting development and validation of Infectious Disease Dx tests.</title>
        <authorList>
            <person name="Campos J."/>
            <person name="Goldberg B."/>
            <person name="Tallon L.J."/>
            <person name="Sadzewicz L."/>
            <person name="Sengamalay N."/>
            <person name="Ott S."/>
            <person name="Godinez A."/>
            <person name="Nagaraj S."/>
            <person name="Vyas G."/>
            <person name="Aluvathingal J."/>
            <person name="Nadendla S."/>
            <person name="Geyer C."/>
            <person name="Nandy P."/>
            <person name="Hobson J."/>
            <person name="Sichtig H."/>
        </authorList>
    </citation>
    <scope>NUCLEOTIDE SEQUENCE [LARGE SCALE GENOMIC DNA]</scope>
    <source>
        <strain evidence="7 8">FDAARGOS_185</strain>
    </source>
</reference>
<evidence type="ECO:0000256" key="3">
    <source>
        <dbReference type="ARBA" id="ARBA00046336"/>
    </source>
</evidence>
<proteinExistence type="inferred from homology"/>
<protein>
    <recommendedName>
        <fullName evidence="4">C-deglycosylation enzyme beta subunit</fullName>
    </recommendedName>
</protein>
<dbReference type="GO" id="GO:0016829">
    <property type="term" value="F:lyase activity"/>
    <property type="evidence" value="ECO:0007669"/>
    <property type="project" value="UniProtKB-KW"/>
</dbReference>
<dbReference type="Proteomes" id="UP000316316">
    <property type="component" value="Unassembled WGS sequence"/>
</dbReference>
<dbReference type="Pfam" id="PF19906">
    <property type="entry name" value="CGDB"/>
    <property type="match status" value="1"/>
</dbReference>
<dbReference type="Proteomes" id="UP001264335">
    <property type="component" value="Unassembled WGS sequence"/>
</dbReference>
<feature type="domain" description="C-glycoside deglycosidase beta subunit" evidence="5">
    <location>
        <begin position="2"/>
        <end position="113"/>
    </location>
</feature>
<evidence type="ECO:0000313" key="9">
    <source>
        <dbReference type="Proteomes" id="UP001264335"/>
    </source>
</evidence>
<evidence type="ECO:0000259" key="5">
    <source>
        <dbReference type="Pfam" id="PF19906"/>
    </source>
</evidence>
<dbReference type="RefSeq" id="WP_016178135.1">
    <property type="nucleotide sequence ID" value="NZ_CAAKOC010000002.1"/>
</dbReference>
<evidence type="ECO:0000256" key="1">
    <source>
        <dbReference type="ARBA" id="ARBA00023239"/>
    </source>
</evidence>
<dbReference type="GeneID" id="69571117"/>
<evidence type="ECO:0000256" key="4">
    <source>
        <dbReference type="ARBA" id="ARBA00047208"/>
    </source>
</evidence>
<organism evidence="7 8">
    <name type="scientific">Enterococcus avium</name>
    <name type="common">Streptococcus avium</name>
    <dbReference type="NCBI Taxonomy" id="33945"/>
    <lineage>
        <taxon>Bacteria</taxon>
        <taxon>Bacillati</taxon>
        <taxon>Bacillota</taxon>
        <taxon>Bacilli</taxon>
        <taxon>Lactobacillales</taxon>
        <taxon>Enterococcaceae</taxon>
        <taxon>Enterococcus</taxon>
    </lineage>
</organism>
<dbReference type="AlphaFoldDB" id="A0A4P8KEB3"/>
<gene>
    <name evidence="7" type="ORF">AUF17_22040</name>
    <name evidence="6" type="ORF">P7D79_03110</name>
</gene>
<name>A0A4P8KEB3_ENTAV</name>